<comment type="similarity">
    <text evidence="1">In the N-terminal section; belongs to the CRISPR-associated nuclease Cas3-HD family.</text>
</comment>
<keyword evidence="4" id="KW-0479">Metal-binding</keyword>
<dbReference type="InterPro" id="IPR006474">
    <property type="entry name" value="Helicase_Cas3_CRISPR-ass_core"/>
</dbReference>
<dbReference type="Proteomes" id="UP001163203">
    <property type="component" value="Chromosome"/>
</dbReference>
<keyword evidence="9" id="KW-0051">Antiviral defense</keyword>
<protein>
    <submittedName>
        <fullName evidence="12">CRISPR-associated helicase Cas3</fullName>
    </submittedName>
</protein>
<dbReference type="InterPro" id="IPR006483">
    <property type="entry name" value="CRISPR-assoc_Cas3_HD"/>
</dbReference>
<dbReference type="InterPro" id="IPR027417">
    <property type="entry name" value="P-loop_NTPase"/>
</dbReference>
<keyword evidence="5" id="KW-0547">Nucleotide-binding</keyword>
<dbReference type="InterPro" id="IPR054712">
    <property type="entry name" value="Cas3-like_dom"/>
</dbReference>
<dbReference type="PANTHER" id="PTHR47963:SF9">
    <property type="entry name" value="CRISPR-ASSOCIATED ENDONUCLEASE_HELICASE CAS3"/>
    <property type="match status" value="1"/>
</dbReference>
<dbReference type="SMART" id="SM00487">
    <property type="entry name" value="DEXDc"/>
    <property type="match status" value="1"/>
</dbReference>
<evidence type="ECO:0000256" key="9">
    <source>
        <dbReference type="ARBA" id="ARBA00023118"/>
    </source>
</evidence>
<dbReference type="PROSITE" id="PS51192">
    <property type="entry name" value="HELICASE_ATP_BIND_1"/>
    <property type="match status" value="1"/>
</dbReference>
<dbReference type="PROSITE" id="PS51643">
    <property type="entry name" value="HD_CAS3"/>
    <property type="match status" value="1"/>
</dbReference>
<dbReference type="SUPFAM" id="SSF52540">
    <property type="entry name" value="P-loop containing nucleoside triphosphate hydrolases"/>
    <property type="match status" value="1"/>
</dbReference>
<evidence type="ECO:0000256" key="7">
    <source>
        <dbReference type="ARBA" id="ARBA00022806"/>
    </source>
</evidence>
<dbReference type="Gene3D" id="3.40.50.300">
    <property type="entry name" value="P-loop containing nucleotide triphosphate hydrolases"/>
    <property type="match status" value="2"/>
</dbReference>
<dbReference type="Pfam" id="PF18395">
    <property type="entry name" value="Cas3_C"/>
    <property type="match status" value="1"/>
</dbReference>
<dbReference type="PANTHER" id="PTHR47963">
    <property type="entry name" value="DEAD-BOX ATP-DEPENDENT RNA HELICASE 47, MITOCHONDRIAL"/>
    <property type="match status" value="1"/>
</dbReference>
<evidence type="ECO:0000256" key="6">
    <source>
        <dbReference type="ARBA" id="ARBA00022801"/>
    </source>
</evidence>
<dbReference type="InterPro" id="IPR041372">
    <property type="entry name" value="Cas3_C"/>
</dbReference>
<feature type="domain" description="HD Cas3-type" evidence="11">
    <location>
        <begin position="19"/>
        <end position="223"/>
    </location>
</feature>
<evidence type="ECO:0000256" key="2">
    <source>
        <dbReference type="ARBA" id="ARBA00009046"/>
    </source>
</evidence>
<keyword evidence="3" id="KW-0540">Nuclease</keyword>
<dbReference type="InterPro" id="IPR050547">
    <property type="entry name" value="DEAD_box_RNA_helicases"/>
</dbReference>
<dbReference type="EMBL" id="CP113836">
    <property type="protein sequence ID" value="WAL65970.1"/>
    <property type="molecule type" value="Genomic_DNA"/>
</dbReference>
<dbReference type="Pfam" id="PF22590">
    <property type="entry name" value="Cas3-like_C_2"/>
    <property type="match status" value="1"/>
</dbReference>
<dbReference type="CDD" id="cd09641">
    <property type="entry name" value="Cas3''_I"/>
    <property type="match status" value="1"/>
</dbReference>
<dbReference type="NCBIfam" id="TIGR01596">
    <property type="entry name" value="cas3_HD"/>
    <property type="match status" value="1"/>
</dbReference>
<evidence type="ECO:0000259" key="11">
    <source>
        <dbReference type="PROSITE" id="PS51643"/>
    </source>
</evidence>
<keyword evidence="7" id="KW-0347">Helicase</keyword>
<dbReference type="InterPro" id="IPR014001">
    <property type="entry name" value="Helicase_ATP-bd"/>
</dbReference>
<sequence>MSEAWLAVWAKSVRDDHNAVTEWLPLSQHLDDTAGVASQLVDHWLSPQVLSRIAADLPEGVSGVRPLVSWLAGVHDVGKASPAFAVQVPALSDHMRDHGFSIRPQLADHPDRRHVSHSLVGHVAVQDWLVSELGFPRRASAIALASVVGSHHGVPPEQSGLTLTRQRDDFRGVGLWEETRRLFLERATTAVGGREVLSQFRDVQFTLPTLVLLTAVVILADWIASNTELFPLQSIATLRHPLTAPPDAVTAQRVKDAWERLALPSGWVAQPVPEDLDSVMRDRFALTGNARPVQVAAVRAAARQTKPGMIIVEAPMGVGKTEAALLAAEQLASKTGADGCFVALPTQATSDAMFARVNTWLEHLPRSGKPFTVNLAHGKAHLNETYLGLMRAARLASIGEDDEQEAVAHQWLRGRKKSLLASFVVGTIDQLLFAGLRGRHLMLRHLGLASKVVIIDEVHAYDVYMSQYLHRVLRWLGAYQVPVVLLSATLPAGRRADLLRAYDSATPLDEAGDLGYPVVLATGQSPERLALPERGTEVHVDHVADDLDSLVGYLRDHLSEGGCAAVVRNTVGRVQETADRLISEFGDDHVTVAHSRFLACDRARLDRELLRRFGPPSAESDRPRFHIVVASQVIEQSLDVDFDLLVTDLAPTDLVLQRLGRLHRHDRTRPDRVRTPRCALVGVTDWKSDPTFAVPGSRRIYGDDTLLRAAALFRDRGTVRLPHDISDLVQQAYGDDELGPSTWREAMAAAREEARLVAQRRAEAAKAFLLDEPKEKSLIGWLRGNVGAPDDTHAGLGQVRDGEESLEVLVVQRDADGGLLTPAWIEHGASQQIPLDQEMPVGLARTVAACSLRLPQAMSHPGVIDDVIAALERNYFTSFQQSPLLKDQLVLVLDESRRATVQHGSVNFALTYDPLRGLVHEQR</sequence>
<dbReference type="NCBIfam" id="TIGR01587">
    <property type="entry name" value="cas3_core"/>
    <property type="match status" value="1"/>
</dbReference>
<name>A0ABY7B111_9PSEU</name>
<keyword evidence="6" id="KW-0378">Hydrolase</keyword>
<evidence type="ECO:0000313" key="12">
    <source>
        <dbReference type="EMBL" id="WAL65970.1"/>
    </source>
</evidence>
<evidence type="ECO:0000256" key="4">
    <source>
        <dbReference type="ARBA" id="ARBA00022723"/>
    </source>
</evidence>
<dbReference type="RefSeq" id="WP_268756114.1">
    <property type="nucleotide sequence ID" value="NZ_CP113836.1"/>
</dbReference>
<reference evidence="12" key="1">
    <citation type="submission" date="2022-11" db="EMBL/GenBank/DDBJ databases">
        <authorList>
            <person name="Mo P."/>
        </authorList>
    </citation>
    <scope>NUCLEOTIDE SEQUENCE</scope>
    <source>
        <strain evidence="12">HUAS 11-8</strain>
    </source>
</reference>
<comment type="similarity">
    <text evidence="2">In the central section; belongs to the CRISPR-associated helicase Cas3 family.</text>
</comment>
<keyword evidence="13" id="KW-1185">Reference proteome</keyword>
<gene>
    <name evidence="12" type="primary">cas3</name>
    <name evidence="12" type="ORF">ORV05_34820</name>
</gene>
<evidence type="ECO:0000313" key="13">
    <source>
        <dbReference type="Proteomes" id="UP001163203"/>
    </source>
</evidence>
<accession>A0ABY7B111</accession>
<evidence type="ECO:0000256" key="3">
    <source>
        <dbReference type="ARBA" id="ARBA00022722"/>
    </source>
</evidence>
<dbReference type="Gene3D" id="1.10.3210.30">
    <property type="match status" value="1"/>
</dbReference>
<dbReference type="InterPro" id="IPR011545">
    <property type="entry name" value="DEAD/DEAH_box_helicase_dom"/>
</dbReference>
<evidence type="ECO:0000256" key="8">
    <source>
        <dbReference type="ARBA" id="ARBA00022840"/>
    </source>
</evidence>
<dbReference type="CDD" id="cd17930">
    <property type="entry name" value="DEXHc_cas3"/>
    <property type="match status" value="1"/>
</dbReference>
<proteinExistence type="inferred from homology"/>
<organism evidence="12 13">
    <name type="scientific">Amycolatopsis cynarae</name>
    <dbReference type="NCBI Taxonomy" id="2995223"/>
    <lineage>
        <taxon>Bacteria</taxon>
        <taxon>Bacillati</taxon>
        <taxon>Actinomycetota</taxon>
        <taxon>Actinomycetes</taxon>
        <taxon>Pseudonocardiales</taxon>
        <taxon>Pseudonocardiaceae</taxon>
        <taxon>Amycolatopsis</taxon>
    </lineage>
</organism>
<evidence type="ECO:0000256" key="5">
    <source>
        <dbReference type="ARBA" id="ARBA00022741"/>
    </source>
</evidence>
<keyword evidence="8" id="KW-0067">ATP-binding</keyword>
<dbReference type="Pfam" id="PF00270">
    <property type="entry name" value="DEAD"/>
    <property type="match status" value="1"/>
</dbReference>
<dbReference type="InterPro" id="IPR038257">
    <property type="entry name" value="CRISPR-assoc_Cas3_HD_sf"/>
</dbReference>
<feature type="domain" description="Helicase ATP-binding" evidence="10">
    <location>
        <begin position="301"/>
        <end position="508"/>
    </location>
</feature>
<evidence type="ECO:0000256" key="1">
    <source>
        <dbReference type="ARBA" id="ARBA00006847"/>
    </source>
</evidence>
<dbReference type="Pfam" id="PF18019">
    <property type="entry name" value="Cas3_HD"/>
    <property type="match status" value="1"/>
</dbReference>
<evidence type="ECO:0000259" key="10">
    <source>
        <dbReference type="PROSITE" id="PS51192"/>
    </source>
</evidence>